<dbReference type="NCBIfam" id="NF005589">
    <property type="entry name" value="PRK07314.1"/>
    <property type="match status" value="1"/>
</dbReference>
<comment type="similarity">
    <text evidence="1 3">Belongs to the thiolase-like superfamily. Beta-ketoacyl-ACP synthases family.</text>
</comment>
<dbReference type="AlphaFoldDB" id="A0A1N7JYI2"/>
<dbReference type="STRING" id="252246.SAMN05421799_101244"/>
<organism evidence="5 6">
    <name type="scientific">Alicyclobacillus vulcanalis</name>
    <dbReference type="NCBI Taxonomy" id="252246"/>
    <lineage>
        <taxon>Bacteria</taxon>
        <taxon>Bacillati</taxon>
        <taxon>Bacillota</taxon>
        <taxon>Bacilli</taxon>
        <taxon>Bacillales</taxon>
        <taxon>Alicyclobacillaceae</taxon>
        <taxon>Alicyclobacillus</taxon>
    </lineage>
</organism>
<reference evidence="6" key="1">
    <citation type="submission" date="2017-01" db="EMBL/GenBank/DDBJ databases">
        <authorList>
            <person name="Varghese N."/>
            <person name="Submissions S."/>
        </authorList>
    </citation>
    <scope>NUCLEOTIDE SEQUENCE [LARGE SCALE GENOMIC DNA]</scope>
    <source>
        <strain evidence="6">DSM 16176</strain>
    </source>
</reference>
<feature type="domain" description="Ketosynthase family 3 (KS3)" evidence="4">
    <location>
        <begin position="4"/>
        <end position="416"/>
    </location>
</feature>
<dbReference type="InterPro" id="IPR016039">
    <property type="entry name" value="Thiolase-like"/>
</dbReference>
<keyword evidence="6" id="KW-1185">Reference proteome</keyword>
<dbReference type="SUPFAM" id="SSF53901">
    <property type="entry name" value="Thiolase-like"/>
    <property type="match status" value="2"/>
</dbReference>
<dbReference type="InterPro" id="IPR014030">
    <property type="entry name" value="Ketoacyl_synth_N"/>
</dbReference>
<proteinExistence type="inferred from homology"/>
<accession>A0A1N7JYI2</accession>
<dbReference type="Gene3D" id="3.40.47.10">
    <property type="match status" value="1"/>
</dbReference>
<evidence type="ECO:0000313" key="5">
    <source>
        <dbReference type="EMBL" id="SIS54306.1"/>
    </source>
</evidence>
<evidence type="ECO:0000256" key="2">
    <source>
        <dbReference type="ARBA" id="ARBA00022679"/>
    </source>
</evidence>
<dbReference type="GO" id="GO:0004315">
    <property type="term" value="F:3-oxoacyl-[acyl-carrier-protein] synthase activity"/>
    <property type="evidence" value="ECO:0007669"/>
    <property type="project" value="TreeGrafter"/>
</dbReference>
<dbReference type="OrthoDB" id="9808669at2"/>
<dbReference type="CDD" id="cd00834">
    <property type="entry name" value="KAS_I_II"/>
    <property type="match status" value="1"/>
</dbReference>
<dbReference type="Pfam" id="PF00109">
    <property type="entry name" value="ketoacyl-synt"/>
    <property type="match status" value="1"/>
</dbReference>
<dbReference type="PROSITE" id="PS52004">
    <property type="entry name" value="KS3_2"/>
    <property type="match status" value="1"/>
</dbReference>
<evidence type="ECO:0000259" key="4">
    <source>
        <dbReference type="PROSITE" id="PS52004"/>
    </source>
</evidence>
<dbReference type="Proteomes" id="UP000186156">
    <property type="component" value="Unassembled WGS sequence"/>
</dbReference>
<dbReference type="EMBL" id="FTOO01000001">
    <property type="protein sequence ID" value="SIS54306.1"/>
    <property type="molecule type" value="Genomic_DNA"/>
</dbReference>
<dbReference type="InterPro" id="IPR020841">
    <property type="entry name" value="PKS_Beta-ketoAc_synthase_dom"/>
</dbReference>
<dbReference type="RefSeq" id="WP_076344230.1">
    <property type="nucleotide sequence ID" value="NZ_FTOO01000001.1"/>
</dbReference>
<dbReference type="SMART" id="SM00825">
    <property type="entry name" value="PKS_KS"/>
    <property type="match status" value="1"/>
</dbReference>
<gene>
    <name evidence="5" type="ORF">SAMN05421799_101244</name>
</gene>
<dbReference type="GO" id="GO:0005829">
    <property type="term" value="C:cytosol"/>
    <property type="evidence" value="ECO:0007669"/>
    <property type="project" value="TreeGrafter"/>
</dbReference>
<protein>
    <submittedName>
        <fullName evidence="5">3-oxoacyl-[acyl-carrier-protein] synthase II</fullName>
    </submittedName>
</protein>
<evidence type="ECO:0000256" key="3">
    <source>
        <dbReference type="RuleBase" id="RU003694"/>
    </source>
</evidence>
<dbReference type="InterPro" id="IPR000794">
    <property type="entry name" value="Beta-ketoacyl_synthase"/>
</dbReference>
<dbReference type="PANTHER" id="PTHR11712:SF336">
    <property type="entry name" value="3-OXOACYL-[ACYL-CARRIER-PROTEIN] SYNTHASE, MITOCHONDRIAL"/>
    <property type="match status" value="1"/>
</dbReference>
<sequence>MADKTRIVVTGMGAVTPFGVGVSTFWENIVAGKSAVRETEDELLRTWAPVVAAARDFDPAAYLDKKQVQNSDRFTQMGLVAAAEALRDAGFGDGSAFGPYERDRIGISIGCAFGGVQTLEEGANRLASGRSTRVGPRLVPKSIPNAAAAGIAMRYGIHGPVVTYSTACASSANAIGEASYWLRLGEIDMAIVGGAECLFSPAILAGLRAAGALATEGPEDKSAWSRPFDKHRTGMVMGEGAAVLVLETLEGALARGARIYGELVGYGTSNDAYHETSPDPSGHGAKLAMVRALRSAGLAADEIDYVNAHATATPAGDVAESTALRDLFGAHIDDIPVSSIKGAVGHMLGTAGAIESIACVKALETGWLPPTLHCDDKEDIAPRDVVANESRRADIRTALSSSFGFGGQNGVLIWKKAEL</sequence>
<dbReference type="GO" id="GO:0006633">
    <property type="term" value="P:fatty acid biosynthetic process"/>
    <property type="evidence" value="ECO:0007669"/>
    <property type="project" value="TreeGrafter"/>
</dbReference>
<dbReference type="PANTHER" id="PTHR11712">
    <property type="entry name" value="POLYKETIDE SYNTHASE-RELATED"/>
    <property type="match status" value="1"/>
</dbReference>
<evidence type="ECO:0000313" key="6">
    <source>
        <dbReference type="Proteomes" id="UP000186156"/>
    </source>
</evidence>
<evidence type="ECO:0000256" key="1">
    <source>
        <dbReference type="ARBA" id="ARBA00008467"/>
    </source>
</evidence>
<dbReference type="Pfam" id="PF02801">
    <property type="entry name" value="Ketoacyl-synt_C"/>
    <property type="match status" value="1"/>
</dbReference>
<keyword evidence="2 3" id="KW-0808">Transferase</keyword>
<dbReference type="InterPro" id="IPR014031">
    <property type="entry name" value="Ketoacyl_synth_C"/>
</dbReference>
<name>A0A1N7JYI2_9BACL</name>